<feature type="non-terminal residue" evidence="5">
    <location>
        <position position="1"/>
    </location>
</feature>
<dbReference type="PROSITE" id="PS00284">
    <property type="entry name" value="SERPIN"/>
    <property type="match status" value="1"/>
</dbReference>
<keyword evidence="6" id="KW-1185">Reference proteome</keyword>
<dbReference type="Proteomes" id="UP000887013">
    <property type="component" value="Unassembled WGS sequence"/>
</dbReference>
<comment type="similarity">
    <text evidence="1">Belongs to the serpin family.</text>
</comment>
<dbReference type="InterPro" id="IPR000215">
    <property type="entry name" value="Serpin_fam"/>
</dbReference>
<dbReference type="AlphaFoldDB" id="A0A8X6P6I8"/>
<dbReference type="GO" id="GO:0005615">
    <property type="term" value="C:extracellular space"/>
    <property type="evidence" value="ECO:0007669"/>
    <property type="project" value="InterPro"/>
</dbReference>
<organism evidence="5 6">
    <name type="scientific">Nephila pilipes</name>
    <name type="common">Giant wood spider</name>
    <name type="synonym">Nephila maculata</name>
    <dbReference type="NCBI Taxonomy" id="299642"/>
    <lineage>
        <taxon>Eukaryota</taxon>
        <taxon>Metazoa</taxon>
        <taxon>Ecdysozoa</taxon>
        <taxon>Arthropoda</taxon>
        <taxon>Chelicerata</taxon>
        <taxon>Arachnida</taxon>
        <taxon>Araneae</taxon>
        <taxon>Araneomorphae</taxon>
        <taxon>Entelegynae</taxon>
        <taxon>Araneoidea</taxon>
        <taxon>Nephilidae</taxon>
        <taxon>Nephila</taxon>
    </lineage>
</organism>
<comment type="caution">
    <text evidence="5">The sequence shown here is derived from an EMBL/GenBank/DDBJ whole genome shotgun (WGS) entry which is preliminary data.</text>
</comment>
<accession>A0A8X6P6I8</accession>
<dbReference type="Gene3D" id="3.30.497.10">
    <property type="entry name" value="Antithrombin, subunit I, domain 2"/>
    <property type="match status" value="1"/>
</dbReference>
<dbReference type="OrthoDB" id="47207at2759"/>
<evidence type="ECO:0000259" key="4">
    <source>
        <dbReference type="Pfam" id="PF00079"/>
    </source>
</evidence>
<dbReference type="Gene3D" id="2.30.39.10">
    <property type="entry name" value="Alpha-1-antitrypsin, domain 1"/>
    <property type="match status" value="1"/>
</dbReference>
<evidence type="ECO:0000256" key="3">
    <source>
        <dbReference type="ARBA" id="ARBA00022900"/>
    </source>
</evidence>
<dbReference type="InterPro" id="IPR023796">
    <property type="entry name" value="Serpin_dom"/>
</dbReference>
<dbReference type="Pfam" id="PF00079">
    <property type="entry name" value="Serpin"/>
    <property type="match status" value="1"/>
</dbReference>
<feature type="domain" description="Serpin" evidence="4">
    <location>
        <begin position="4"/>
        <end position="138"/>
    </location>
</feature>
<evidence type="ECO:0000313" key="6">
    <source>
        <dbReference type="Proteomes" id="UP000887013"/>
    </source>
</evidence>
<dbReference type="InterPro" id="IPR023795">
    <property type="entry name" value="Serpin_CS"/>
</dbReference>
<gene>
    <name evidence="5" type="primary">Serpinb6</name>
    <name evidence="5" type="ORF">NPIL_546211</name>
</gene>
<dbReference type="InterPro" id="IPR036186">
    <property type="entry name" value="Serpin_sf"/>
</dbReference>
<dbReference type="InterPro" id="IPR042178">
    <property type="entry name" value="Serpin_sf_1"/>
</dbReference>
<proteinExistence type="inferred from homology"/>
<keyword evidence="3" id="KW-0722">Serine protease inhibitor</keyword>
<keyword evidence="2" id="KW-0646">Protease inhibitor</keyword>
<evidence type="ECO:0000256" key="1">
    <source>
        <dbReference type="ARBA" id="ARBA00009500"/>
    </source>
</evidence>
<name>A0A8X6P6I8_NEPPI</name>
<dbReference type="EMBL" id="BMAW01112047">
    <property type="protein sequence ID" value="GFT50843.1"/>
    <property type="molecule type" value="Genomic_DNA"/>
</dbReference>
<evidence type="ECO:0000256" key="2">
    <source>
        <dbReference type="ARBA" id="ARBA00022690"/>
    </source>
</evidence>
<protein>
    <submittedName>
        <fullName evidence="5">Serpin B6</fullName>
    </submittedName>
</protein>
<evidence type="ECO:0000313" key="5">
    <source>
        <dbReference type="EMBL" id="GFT50843.1"/>
    </source>
</evidence>
<dbReference type="PANTHER" id="PTHR11461">
    <property type="entry name" value="SERINE PROTEASE INHIBITOR, SERPIN"/>
    <property type="match status" value="1"/>
</dbReference>
<reference evidence="5" key="1">
    <citation type="submission" date="2020-08" db="EMBL/GenBank/DDBJ databases">
        <title>Multicomponent nature underlies the extraordinary mechanical properties of spider dragline silk.</title>
        <authorList>
            <person name="Kono N."/>
            <person name="Nakamura H."/>
            <person name="Mori M."/>
            <person name="Yoshida Y."/>
            <person name="Ohtoshi R."/>
            <person name="Malay A.D."/>
            <person name="Moran D.A.P."/>
            <person name="Tomita M."/>
            <person name="Numata K."/>
            <person name="Arakawa K."/>
        </authorList>
    </citation>
    <scope>NUCLEOTIDE SEQUENCE</scope>
</reference>
<dbReference type="InterPro" id="IPR042185">
    <property type="entry name" value="Serpin_sf_2"/>
</dbReference>
<dbReference type="SUPFAM" id="SSF56574">
    <property type="entry name" value="Serpins"/>
    <property type="match status" value="1"/>
</dbReference>
<dbReference type="GO" id="GO:0004867">
    <property type="term" value="F:serine-type endopeptidase inhibitor activity"/>
    <property type="evidence" value="ECO:0007669"/>
    <property type="project" value="UniProtKB-KW"/>
</dbReference>
<dbReference type="PANTHER" id="PTHR11461:SF211">
    <property type="entry name" value="GH10112P-RELATED"/>
    <property type="match status" value="1"/>
</dbReference>
<sequence length="139" mass="15542">NLNNGLDELENSLNSTFIQDLKFGMQETEVDVALPKFRLEYEKSLKECFQQLGVSKIFCPGAQLGNISSSENILVSDIIHKAVVVVNEEGSEAAASTAVEVVAYCMVFNPEFFVDHPFLFVIYNTKNNLILFMGRVNEL</sequence>